<dbReference type="VEuPathDB" id="FungiDB:SPPG_07764"/>
<evidence type="ECO:0000313" key="3">
    <source>
        <dbReference type="EMBL" id="KNC96941.1"/>
    </source>
</evidence>
<dbReference type="STRING" id="645134.A0A0L0H7Q4"/>
<proteinExistence type="predicted"/>
<dbReference type="OrthoDB" id="2117539at2759"/>
<dbReference type="Gene3D" id="2.60.120.590">
    <property type="entry name" value="Alpha-ketoglutarate-dependent dioxygenase AlkB-like"/>
    <property type="match status" value="1"/>
</dbReference>
<dbReference type="PANTHER" id="PTHR31573">
    <property type="entry name" value="ALPHA-KETOGLUTARATE-DEPENDENT DIOXYGENASE ALKB HOMOLOG 2"/>
    <property type="match status" value="1"/>
</dbReference>
<evidence type="ECO:0000256" key="1">
    <source>
        <dbReference type="SAM" id="MobiDB-lite"/>
    </source>
</evidence>
<dbReference type="PANTHER" id="PTHR31573:SF4">
    <property type="entry name" value="FE2OG DIOXYGENASE DOMAIN-CONTAINING PROTEIN"/>
    <property type="match status" value="1"/>
</dbReference>
<reference evidence="3 4" key="1">
    <citation type="submission" date="2009-08" db="EMBL/GenBank/DDBJ databases">
        <title>The Genome Sequence of Spizellomyces punctatus strain DAOM BR117.</title>
        <authorList>
            <consortium name="The Broad Institute Genome Sequencing Platform"/>
            <person name="Russ C."/>
            <person name="Cuomo C."/>
            <person name="Shea T."/>
            <person name="Young S.K."/>
            <person name="Zeng Q."/>
            <person name="Koehrsen M."/>
            <person name="Haas B."/>
            <person name="Borodovsky M."/>
            <person name="Guigo R."/>
            <person name="Alvarado L."/>
            <person name="Berlin A."/>
            <person name="Bochicchio J."/>
            <person name="Borenstein D."/>
            <person name="Chapman S."/>
            <person name="Chen Z."/>
            <person name="Engels R."/>
            <person name="Freedman E."/>
            <person name="Gellesch M."/>
            <person name="Goldberg J."/>
            <person name="Griggs A."/>
            <person name="Gujja S."/>
            <person name="Heiman D."/>
            <person name="Hepburn T."/>
            <person name="Howarth C."/>
            <person name="Jen D."/>
            <person name="Larson L."/>
            <person name="Lewis B."/>
            <person name="Mehta T."/>
            <person name="Park D."/>
            <person name="Pearson M."/>
            <person name="Roberts A."/>
            <person name="Saif S."/>
            <person name="Shenoy N."/>
            <person name="Sisk P."/>
            <person name="Stolte C."/>
            <person name="Sykes S."/>
            <person name="Thomson T."/>
            <person name="Walk T."/>
            <person name="White J."/>
            <person name="Yandava C."/>
            <person name="Burger G."/>
            <person name="Gray M.W."/>
            <person name="Holland P.W.H."/>
            <person name="King N."/>
            <person name="Lang F.B.F."/>
            <person name="Roger A.J."/>
            <person name="Ruiz-Trillo I."/>
            <person name="Lander E."/>
            <person name="Nusbaum C."/>
        </authorList>
    </citation>
    <scope>NUCLEOTIDE SEQUENCE [LARGE SCALE GENOMIC DNA]</scope>
    <source>
        <strain evidence="3 4">DAOM BR117</strain>
    </source>
</reference>
<feature type="region of interest" description="Disordered" evidence="1">
    <location>
        <begin position="698"/>
        <end position="717"/>
    </location>
</feature>
<dbReference type="Proteomes" id="UP000053201">
    <property type="component" value="Unassembled WGS sequence"/>
</dbReference>
<dbReference type="GO" id="GO:0006307">
    <property type="term" value="P:DNA alkylation repair"/>
    <property type="evidence" value="ECO:0007669"/>
    <property type="project" value="TreeGrafter"/>
</dbReference>
<feature type="domain" description="Alpha-ketoglutarate-dependent dioxygenase AlkB-like" evidence="2">
    <location>
        <begin position="419"/>
        <end position="610"/>
    </location>
</feature>
<dbReference type="GO" id="GO:0051747">
    <property type="term" value="F:cytosine C-5 DNA demethylase activity"/>
    <property type="evidence" value="ECO:0007669"/>
    <property type="project" value="TreeGrafter"/>
</dbReference>
<dbReference type="EMBL" id="KQ257466">
    <property type="protein sequence ID" value="KNC96941.1"/>
    <property type="molecule type" value="Genomic_DNA"/>
</dbReference>
<sequence>MVGGGPAVWCETRQELCEGTWYFKAYQSGVYHRGGVVQGYMIDGFPGQRDAWSERVFISHGGGKNDPLRQRHSVRFEDPMRKEDLGEATLRASQEESDRSIRVLMNTWREKRPFVVVMGSEYTLAGFQASYRYCVLGWYVITQTWAEKEFPSVLPQEPNAPDYFLRYKFAFQFLPRNTIKPWFMTEECVRPSTRHTYNCALCGKDSPKVYTAGICLIPDCERFWKIQDGEYWSDAHELEIDPEFLCPVQLDSDLETLIPESIIPPPPPLNIERFTPCALWCRRCGRITCREIWDKWICASCGYLKTYPNTPVPCATLSSTSTQWKDHLGCLAAARDSGIKRYVDVIDQGICRGLIRATYVLPTGGRIEHILADPHHKLAKIGSTIFEQYQTGVVPLRRWRFSAHRVKGFLTQNFSHNAGEAYRHAISMPYSHFGSAPEPVRRARSILQAVSPHTQINELLSIFYMDGQKMSWHDDGEKEVQGPIIGWSLGSDSIMRFRRKMKKKKCIFDIGRAKAAKQRRSARPQENRLDSKPVQTESMEPIQKKQSEQSTANIENSLHTISGPVSAKIDEGETHIPRKTVLKLVTRHGDLVIMYGKAVQTHYEHAVEPQGLRLCVTGRTLRTLTPLSDEAYPADPPWSTSPGSVPLDLNLPKEGQPQSIDDNILGAARLMRLADPLWNSCSPLDMEFDEIFAQSDYEPDISSSDSERHDSVLDSETSDLERRFTCAGLLMRISRSLTVDN</sequence>
<dbReference type="InterPro" id="IPR032852">
    <property type="entry name" value="ALKBH2"/>
</dbReference>
<organism evidence="3 4">
    <name type="scientific">Spizellomyces punctatus (strain DAOM BR117)</name>
    <dbReference type="NCBI Taxonomy" id="645134"/>
    <lineage>
        <taxon>Eukaryota</taxon>
        <taxon>Fungi</taxon>
        <taxon>Fungi incertae sedis</taxon>
        <taxon>Chytridiomycota</taxon>
        <taxon>Chytridiomycota incertae sedis</taxon>
        <taxon>Chytridiomycetes</taxon>
        <taxon>Spizellomycetales</taxon>
        <taxon>Spizellomycetaceae</taxon>
        <taxon>Spizellomyces</taxon>
    </lineage>
</organism>
<dbReference type="eggNOG" id="ENOG502RXDU">
    <property type="taxonomic scope" value="Eukaryota"/>
</dbReference>
<dbReference type="Pfam" id="PF13532">
    <property type="entry name" value="2OG-FeII_Oxy_2"/>
    <property type="match status" value="1"/>
</dbReference>
<dbReference type="InterPro" id="IPR027450">
    <property type="entry name" value="AlkB-like"/>
</dbReference>
<dbReference type="GO" id="GO:0008198">
    <property type="term" value="F:ferrous iron binding"/>
    <property type="evidence" value="ECO:0007669"/>
    <property type="project" value="TreeGrafter"/>
</dbReference>
<protein>
    <recommendedName>
        <fullName evidence="2">Alpha-ketoglutarate-dependent dioxygenase AlkB-like domain-containing protein</fullName>
    </recommendedName>
</protein>
<evidence type="ECO:0000313" key="4">
    <source>
        <dbReference type="Proteomes" id="UP000053201"/>
    </source>
</evidence>
<dbReference type="GO" id="GO:0035516">
    <property type="term" value="F:broad specificity oxidative DNA demethylase activity"/>
    <property type="evidence" value="ECO:0007669"/>
    <property type="project" value="TreeGrafter"/>
</dbReference>
<dbReference type="OMA" id="GMPYKYV"/>
<dbReference type="AlphaFoldDB" id="A0A0L0H7Q4"/>
<dbReference type="InParanoid" id="A0A0L0H7Q4"/>
<gene>
    <name evidence="3" type="ORF">SPPG_07764</name>
</gene>
<dbReference type="InterPro" id="IPR037151">
    <property type="entry name" value="AlkB-like_sf"/>
</dbReference>
<feature type="region of interest" description="Disordered" evidence="1">
    <location>
        <begin position="512"/>
        <end position="552"/>
    </location>
</feature>
<dbReference type="SUPFAM" id="SSF51197">
    <property type="entry name" value="Clavaminate synthase-like"/>
    <property type="match status" value="1"/>
</dbReference>
<accession>A0A0L0H7Q4</accession>
<evidence type="ECO:0000259" key="2">
    <source>
        <dbReference type="Pfam" id="PF13532"/>
    </source>
</evidence>
<keyword evidence="4" id="KW-1185">Reference proteome</keyword>
<dbReference type="RefSeq" id="XP_016604981.1">
    <property type="nucleotide sequence ID" value="XM_016755924.1"/>
</dbReference>
<dbReference type="GeneID" id="27690961"/>
<name>A0A0L0H7Q4_SPIPD</name>